<keyword evidence="2" id="KW-1185">Reference proteome</keyword>
<gene>
    <name evidence="1" type="ORF">KGD84_13105</name>
</gene>
<organism evidence="1 2">
    <name type="scientific">Nocardiopsis changdeensis</name>
    <dbReference type="NCBI Taxonomy" id="2831969"/>
    <lineage>
        <taxon>Bacteria</taxon>
        <taxon>Bacillati</taxon>
        <taxon>Actinomycetota</taxon>
        <taxon>Actinomycetes</taxon>
        <taxon>Streptosporangiales</taxon>
        <taxon>Nocardiopsidaceae</taxon>
        <taxon>Nocardiopsis</taxon>
    </lineage>
</organism>
<dbReference type="EMBL" id="CP074133">
    <property type="protein sequence ID" value="QUX25109.1"/>
    <property type="molecule type" value="Genomic_DNA"/>
</dbReference>
<sequence length="80" mass="7956">MATQRNAARFDIDDLPVDVFDLVADGTVGESLAAGHGMTEYDASRAYITCNCYASCTCGGSCGSGGGGCGGGSAAPDRPL</sequence>
<reference evidence="1 2" key="1">
    <citation type="submission" date="2021-05" db="EMBL/GenBank/DDBJ databases">
        <title>Direct Submission.</title>
        <authorList>
            <person name="Li K."/>
            <person name="Gao J."/>
        </authorList>
    </citation>
    <scope>NUCLEOTIDE SEQUENCE [LARGE SCALE GENOMIC DNA]</scope>
    <source>
        <strain evidence="1 2">Mg02</strain>
    </source>
</reference>
<accession>A0ABX8BV70</accession>
<dbReference type="NCBIfam" id="NF033399">
    <property type="entry name" value="thiazolyl_GetA"/>
    <property type="match status" value="1"/>
</dbReference>
<evidence type="ECO:0000313" key="2">
    <source>
        <dbReference type="Proteomes" id="UP000676079"/>
    </source>
</evidence>
<name>A0ABX8BV70_9ACTN</name>
<protein>
    <submittedName>
        <fullName evidence="1">GE37468 family thiazolyl peptide</fullName>
    </submittedName>
</protein>
<proteinExistence type="predicted"/>
<dbReference type="RefSeq" id="WP_220560607.1">
    <property type="nucleotide sequence ID" value="NZ_CP074133.1"/>
</dbReference>
<dbReference type="Proteomes" id="UP000676079">
    <property type="component" value="Chromosome"/>
</dbReference>
<evidence type="ECO:0000313" key="1">
    <source>
        <dbReference type="EMBL" id="QUX25109.1"/>
    </source>
</evidence>